<keyword evidence="3" id="KW-1185">Reference proteome</keyword>
<dbReference type="InterPro" id="IPR044922">
    <property type="entry name" value="DUF2063_N_sf"/>
</dbReference>
<dbReference type="Gene3D" id="1.10.150.690">
    <property type="entry name" value="DUF2063"/>
    <property type="match status" value="1"/>
</dbReference>
<dbReference type="Pfam" id="PF09836">
    <property type="entry name" value="DUF2063"/>
    <property type="match status" value="1"/>
</dbReference>
<proteinExistence type="predicted"/>
<evidence type="ECO:0000313" key="2">
    <source>
        <dbReference type="EMBL" id="QSI78970.1"/>
    </source>
</evidence>
<evidence type="ECO:0000259" key="1">
    <source>
        <dbReference type="Pfam" id="PF09836"/>
    </source>
</evidence>
<dbReference type="Proteomes" id="UP000663570">
    <property type="component" value="Chromosome"/>
</dbReference>
<dbReference type="InterPro" id="IPR018640">
    <property type="entry name" value="DUF2063"/>
</dbReference>
<sequence>MSALECFASALHDVGDCSASGLRDAGQLSLSRRMAVHRNNRVLGLIGALEDSFPVTSQLLGTDCFRAIARDFIHVSPPQSPALFEYGNALPAFLAGLEELVDYPYLADVARLEYQRVQAWHAADASPLTAADFARWLAQPELLPSLRFSLLPSASLVRSHWAVGSIWLSHQGELPMQGVDVSTPELVLVLRPDDRVVLHVISEPAGALVERLLAGDCLAEAIAGATQTTPTFDLREYFASLIACRCVAAITPTMELPT</sequence>
<feature type="domain" description="Putative DNA-binding" evidence="1">
    <location>
        <begin position="7"/>
        <end position="94"/>
    </location>
</feature>
<dbReference type="GO" id="GO:0003677">
    <property type="term" value="F:DNA binding"/>
    <property type="evidence" value="ECO:0007669"/>
    <property type="project" value="UniProtKB-KW"/>
</dbReference>
<accession>A0ABX7ME00</accession>
<keyword evidence="2" id="KW-0238">DNA-binding</keyword>
<organism evidence="2 3">
    <name type="scientific">Niveibacterium microcysteis</name>
    <dbReference type="NCBI Taxonomy" id="2811415"/>
    <lineage>
        <taxon>Bacteria</taxon>
        <taxon>Pseudomonadati</taxon>
        <taxon>Pseudomonadota</taxon>
        <taxon>Betaproteobacteria</taxon>
        <taxon>Rhodocyclales</taxon>
        <taxon>Rhodocyclaceae</taxon>
        <taxon>Niveibacterium</taxon>
    </lineage>
</organism>
<evidence type="ECO:0000313" key="3">
    <source>
        <dbReference type="Proteomes" id="UP000663570"/>
    </source>
</evidence>
<dbReference type="EMBL" id="CP071060">
    <property type="protein sequence ID" value="QSI78970.1"/>
    <property type="molecule type" value="Genomic_DNA"/>
</dbReference>
<name>A0ABX7ME00_9RHOO</name>
<gene>
    <name evidence="2" type="ORF">JY500_10300</name>
</gene>
<dbReference type="RefSeq" id="WP_206256283.1">
    <property type="nucleotide sequence ID" value="NZ_CP071060.1"/>
</dbReference>
<protein>
    <submittedName>
        <fullName evidence="2">DNA-binding domain-containing protein</fullName>
    </submittedName>
</protein>
<reference evidence="2 3" key="1">
    <citation type="submission" date="2021-02" db="EMBL/GenBank/DDBJ databases">
        <title>Niveibacterium changnyeongensis HC41.</title>
        <authorList>
            <person name="Kang M."/>
        </authorList>
    </citation>
    <scope>NUCLEOTIDE SEQUENCE [LARGE SCALE GENOMIC DNA]</scope>
    <source>
        <strain evidence="2 3">HC41</strain>
    </source>
</reference>